<feature type="compositionally biased region" description="Low complexity" evidence="1">
    <location>
        <begin position="86"/>
        <end position="99"/>
    </location>
</feature>
<organism evidence="2 3">
    <name type="scientific">Fimbriiglobus ruber</name>
    <dbReference type="NCBI Taxonomy" id="1908690"/>
    <lineage>
        <taxon>Bacteria</taxon>
        <taxon>Pseudomonadati</taxon>
        <taxon>Planctomycetota</taxon>
        <taxon>Planctomycetia</taxon>
        <taxon>Gemmatales</taxon>
        <taxon>Gemmataceae</taxon>
        <taxon>Fimbriiglobus</taxon>
    </lineage>
</organism>
<protein>
    <submittedName>
        <fullName evidence="2">Uncharacterized protein</fullName>
    </submittedName>
</protein>
<reference evidence="3" key="1">
    <citation type="submission" date="2017-06" db="EMBL/GenBank/DDBJ databases">
        <title>Genome analysis of Fimbriiglobus ruber SP5, the first member of the order Planctomycetales with confirmed chitinolytic capability.</title>
        <authorList>
            <person name="Ravin N.V."/>
            <person name="Rakitin A.L."/>
            <person name="Ivanova A.A."/>
            <person name="Beletsky A.V."/>
            <person name="Kulichevskaya I.S."/>
            <person name="Mardanov A.V."/>
            <person name="Dedysh S.N."/>
        </authorList>
    </citation>
    <scope>NUCLEOTIDE SEQUENCE [LARGE SCALE GENOMIC DNA]</scope>
    <source>
        <strain evidence="3">SP5</strain>
    </source>
</reference>
<proteinExistence type="predicted"/>
<gene>
    <name evidence="2" type="ORF">FRUB_03898</name>
</gene>
<dbReference type="EMBL" id="NIDE01000005">
    <property type="protein sequence ID" value="OWK41820.1"/>
    <property type="molecule type" value="Genomic_DNA"/>
</dbReference>
<evidence type="ECO:0000313" key="3">
    <source>
        <dbReference type="Proteomes" id="UP000214646"/>
    </source>
</evidence>
<feature type="region of interest" description="Disordered" evidence="1">
    <location>
        <begin position="1"/>
        <end position="23"/>
    </location>
</feature>
<dbReference type="AlphaFoldDB" id="A0A225DK30"/>
<evidence type="ECO:0000313" key="2">
    <source>
        <dbReference type="EMBL" id="OWK41820.1"/>
    </source>
</evidence>
<dbReference type="Proteomes" id="UP000214646">
    <property type="component" value="Unassembled WGS sequence"/>
</dbReference>
<feature type="region of interest" description="Disordered" evidence="1">
    <location>
        <begin position="57"/>
        <end position="99"/>
    </location>
</feature>
<feature type="compositionally biased region" description="Basic residues" evidence="1">
    <location>
        <begin position="75"/>
        <end position="84"/>
    </location>
</feature>
<sequence>MAYGPPGGTATPGTNYSSPLGGTQTVTFAPGVATETLTLIPTDDNQADGNQSVVEAIAGMTPNQRYTVSGGRSPTRSRRSRPRPGSRPTRTRPSSARPG</sequence>
<dbReference type="SUPFAM" id="SSF141072">
    <property type="entry name" value="CalX-like"/>
    <property type="match status" value="1"/>
</dbReference>
<accession>A0A225DK30</accession>
<name>A0A225DK30_9BACT</name>
<comment type="caution">
    <text evidence="2">The sequence shown here is derived from an EMBL/GenBank/DDBJ whole genome shotgun (WGS) entry which is preliminary data.</text>
</comment>
<evidence type="ECO:0000256" key="1">
    <source>
        <dbReference type="SAM" id="MobiDB-lite"/>
    </source>
</evidence>
<dbReference type="InterPro" id="IPR038081">
    <property type="entry name" value="CalX-like_sf"/>
</dbReference>
<keyword evidence="3" id="KW-1185">Reference proteome</keyword>
<dbReference type="Gene3D" id="2.60.40.2030">
    <property type="match status" value="1"/>
</dbReference>